<evidence type="ECO:0000313" key="1">
    <source>
        <dbReference type="EMBL" id="EFU21515.1"/>
    </source>
</evidence>
<evidence type="ECO:0008006" key="3">
    <source>
        <dbReference type="Google" id="ProtNLM"/>
    </source>
</evidence>
<feature type="non-terminal residue" evidence="1">
    <location>
        <position position="51"/>
    </location>
</feature>
<protein>
    <recommendedName>
        <fullName evidence="3">Transposase IS204/IS1001/IS1096/IS1165 zinc-finger domain-containing protein</fullName>
    </recommendedName>
</protein>
<organism evidence="1 2">
    <name type="scientific">Streptococcus anginosus F0211</name>
    <dbReference type="NCBI Taxonomy" id="706437"/>
    <lineage>
        <taxon>Bacteria</taxon>
        <taxon>Bacillati</taxon>
        <taxon>Bacillota</taxon>
        <taxon>Bacilli</taxon>
        <taxon>Lactobacillales</taxon>
        <taxon>Streptococcaceae</taxon>
        <taxon>Streptococcus</taxon>
        <taxon>Streptococcus anginosus group</taxon>
    </lineage>
</organism>
<evidence type="ECO:0000313" key="2">
    <source>
        <dbReference type="Proteomes" id="UP000002973"/>
    </source>
</evidence>
<dbReference type="Proteomes" id="UP000002973">
    <property type="component" value="Unassembled WGS sequence"/>
</dbReference>
<gene>
    <name evidence="1" type="ORF">HMPREF0813_01904</name>
</gene>
<proteinExistence type="predicted"/>
<accession>E6J3Q1</accession>
<sequence length="51" mass="5703">MEQLDFITKLLGIEDKNIKIDNLFDASTHKEVLAHLDYDAPPCPACKGQMA</sequence>
<reference evidence="1 2" key="1">
    <citation type="submission" date="2010-11" db="EMBL/GenBank/DDBJ databases">
        <authorList>
            <person name="Weinstock G."/>
            <person name="Sodergren E."/>
            <person name="Clifton S."/>
            <person name="Fulton L."/>
            <person name="Fulton B."/>
            <person name="Courtney L."/>
            <person name="Fronick C."/>
            <person name="Harrison M."/>
            <person name="Strong C."/>
            <person name="Farmer C."/>
            <person name="Delahaunty K."/>
            <person name="Markovic C."/>
            <person name="Hall O."/>
            <person name="Minx P."/>
            <person name="Tomlinson C."/>
            <person name="Mitreva M."/>
            <person name="Hou S."/>
            <person name="Chen J."/>
            <person name="Wollam A."/>
            <person name="Pepin K.H."/>
            <person name="Johnson M."/>
            <person name="Bhonagiri V."/>
            <person name="Zhang X."/>
            <person name="Suruliraj S."/>
            <person name="Warren W."/>
            <person name="Chinwalla A."/>
            <person name="Mardis E.R."/>
            <person name="Wilson R.K."/>
        </authorList>
    </citation>
    <scope>NUCLEOTIDE SEQUENCE [LARGE SCALE GENOMIC DNA]</scope>
    <source>
        <strain evidence="1 2">F0211</strain>
    </source>
</reference>
<comment type="caution">
    <text evidence="1">The sequence shown here is derived from an EMBL/GenBank/DDBJ whole genome shotgun (WGS) entry which is preliminary data.</text>
</comment>
<dbReference type="EMBL" id="AECT01000058">
    <property type="protein sequence ID" value="EFU21515.1"/>
    <property type="molecule type" value="Genomic_DNA"/>
</dbReference>
<name>E6J3Q1_STRAP</name>
<dbReference type="eggNOG" id="COG3464">
    <property type="taxonomic scope" value="Bacteria"/>
</dbReference>
<dbReference type="AlphaFoldDB" id="E6J3Q1"/>